<sequence length="21" mass="2348">MPSLITILSHVTHDKAQSLQQ</sequence>
<protein>
    <submittedName>
        <fullName evidence="1">Uncharacterized protein</fullName>
    </submittedName>
</protein>
<reference evidence="1" key="1">
    <citation type="submission" date="2018-02" db="EMBL/GenBank/DDBJ databases">
        <title>Rhizophora mucronata_Transcriptome.</title>
        <authorList>
            <person name="Meera S.P."/>
            <person name="Sreeshan A."/>
            <person name="Augustine A."/>
        </authorList>
    </citation>
    <scope>NUCLEOTIDE SEQUENCE</scope>
    <source>
        <tissue evidence="1">Leaf</tissue>
    </source>
</reference>
<name>A0A2P2IK14_RHIMU</name>
<dbReference type="EMBL" id="GGEC01001064">
    <property type="protein sequence ID" value="MBW81547.1"/>
    <property type="molecule type" value="Transcribed_RNA"/>
</dbReference>
<organism evidence="1">
    <name type="scientific">Rhizophora mucronata</name>
    <name type="common">Asiatic mangrove</name>
    <dbReference type="NCBI Taxonomy" id="61149"/>
    <lineage>
        <taxon>Eukaryota</taxon>
        <taxon>Viridiplantae</taxon>
        <taxon>Streptophyta</taxon>
        <taxon>Embryophyta</taxon>
        <taxon>Tracheophyta</taxon>
        <taxon>Spermatophyta</taxon>
        <taxon>Magnoliopsida</taxon>
        <taxon>eudicotyledons</taxon>
        <taxon>Gunneridae</taxon>
        <taxon>Pentapetalae</taxon>
        <taxon>rosids</taxon>
        <taxon>fabids</taxon>
        <taxon>Malpighiales</taxon>
        <taxon>Rhizophoraceae</taxon>
        <taxon>Rhizophora</taxon>
    </lineage>
</organism>
<evidence type="ECO:0000313" key="1">
    <source>
        <dbReference type="EMBL" id="MBW81547.1"/>
    </source>
</evidence>
<accession>A0A2P2IK14</accession>
<dbReference type="AlphaFoldDB" id="A0A2P2IK14"/>
<proteinExistence type="predicted"/>